<dbReference type="EC" id="1.1.1.62" evidence="6"/>
<dbReference type="InterPro" id="IPR002347">
    <property type="entry name" value="SDR_fam"/>
</dbReference>
<dbReference type="Pfam" id="PF00106">
    <property type="entry name" value="adh_short"/>
    <property type="match status" value="1"/>
</dbReference>
<dbReference type="Proteomes" id="UP000198406">
    <property type="component" value="Unassembled WGS sequence"/>
</dbReference>
<dbReference type="InParanoid" id="A0A1Z5JMD7"/>
<comment type="caution">
    <text evidence="6">The sequence shown here is derived from an EMBL/GenBank/DDBJ whole genome shotgun (WGS) entry which is preliminary data.</text>
</comment>
<keyword evidence="2" id="KW-0521">NADP</keyword>
<evidence type="ECO:0000256" key="2">
    <source>
        <dbReference type="ARBA" id="ARBA00022857"/>
    </source>
</evidence>
<proteinExistence type="inferred from homology"/>
<comment type="similarity">
    <text evidence="1 4">Belongs to the short-chain dehydrogenases/reductases (SDR) family.</text>
</comment>
<dbReference type="InterPro" id="IPR036291">
    <property type="entry name" value="NAD(P)-bd_dom_sf"/>
</dbReference>
<keyword evidence="7" id="KW-1185">Reference proteome</keyword>
<dbReference type="GO" id="GO:0004303">
    <property type="term" value="F:estradiol 17-beta-dehydrogenase [NAD(P)+] activity"/>
    <property type="evidence" value="ECO:0007669"/>
    <property type="project" value="UniProtKB-EC"/>
</dbReference>
<dbReference type="InterPro" id="IPR051019">
    <property type="entry name" value="VLCFA-Steroid_DH"/>
</dbReference>
<dbReference type="CDD" id="cd05356">
    <property type="entry name" value="17beta-HSD1_like_SDR_c"/>
    <property type="match status" value="1"/>
</dbReference>
<feature type="transmembrane region" description="Helical" evidence="5">
    <location>
        <begin position="65"/>
        <end position="83"/>
    </location>
</feature>
<keyword evidence="3 6" id="KW-0560">Oxidoreductase</keyword>
<keyword evidence="5" id="KW-0812">Transmembrane</keyword>
<dbReference type="GO" id="GO:0141040">
    <property type="term" value="F:very-long-chain 3-oxoacyl-CoA reductase activity"/>
    <property type="evidence" value="ECO:0007669"/>
    <property type="project" value="UniProtKB-EC"/>
</dbReference>
<evidence type="ECO:0000256" key="5">
    <source>
        <dbReference type="SAM" id="Phobius"/>
    </source>
</evidence>
<evidence type="ECO:0000256" key="1">
    <source>
        <dbReference type="ARBA" id="ARBA00006484"/>
    </source>
</evidence>
<evidence type="ECO:0000313" key="6">
    <source>
        <dbReference type="EMBL" id="GAX15076.1"/>
    </source>
</evidence>
<accession>A0A1Z5JMD7</accession>
<feature type="transmembrane region" description="Helical" evidence="5">
    <location>
        <begin position="25"/>
        <end position="45"/>
    </location>
</feature>
<dbReference type="OrthoDB" id="1393670at2759"/>
<dbReference type="FunCoup" id="A0A1Z5JMD7">
    <property type="interactions" value="147"/>
</dbReference>
<dbReference type="FunFam" id="3.40.50.720:FF:000137">
    <property type="entry name" value="Hydroxysteroid (17-beta) dehydrogenase 3"/>
    <property type="match status" value="1"/>
</dbReference>
<dbReference type="PANTHER" id="PTHR43899:SF13">
    <property type="entry name" value="RH59310P"/>
    <property type="match status" value="1"/>
</dbReference>
<keyword evidence="5" id="KW-1133">Transmembrane helix</keyword>
<evidence type="ECO:0000256" key="3">
    <source>
        <dbReference type="ARBA" id="ARBA00023002"/>
    </source>
</evidence>
<dbReference type="EC" id="1.1.1.330" evidence="6"/>
<dbReference type="Gene3D" id="3.40.50.720">
    <property type="entry name" value="NAD(P)-binding Rossmann-like Domain"/>
    <property type="match status" value="1"/>
</dbReference>
<keyword evidence="5" id="KW-0472">Membrane</keyword>
<evidence type="ECO:0000256" key="4">
    <source>
        <dbReference type="RuleBase" id="RU000363"/>
    </source>
</evidence>
<sequence>MKMLYFNSNGNLSIFGRADDGRKNALLIIIDNSDLAVVSFMHLFISFDYQKMSIAFIKEIPPVVAGLAGLGFLVALSLVVKVLSSTYNTFLRPGKDLKKLGKWAVVTGATDGIGKAYAMGLAKKGMSIVLISRTESKLNEVKKEIETKYSGIEVKHIVCDYSKFDKKAQDELKKQLVGLEVGVLVNNVGVSYRYPRYFHELPDDEVQNLLTMNIDSVVWMTRFVLPGMIDRKKGAIVNISSGSALYTLPLLAEYSGAKSFVEKFSRAINAEYKNKGITCQCQAPFYVATKLAKMRKSFSVPDPNQFVALALKWVGYPDCVVQPFWVHALQGWVMHRVPDSILAWFIMNMHLAIRKKGINKDLKLASEGKLE</sequence>
<dbReference type="PRINTS" id="PR00080">
    <property type="entry name" value="SDRFAMILY"/>
</dbReference>
<dbReference type="PRINTS" id="PR00081">
    <property type="entry name" value="GDHRDH"/>
</dbReference>
<dbReference type="PANTHER" id="PTHR43899">
    <property type="entry name" value="RH59310P"/>
    <property type="match status" value="1"/>
</dbReference>
<dbReference type="AlphaFoldDB" id="A0A1Z5JMD7"/>
<gene>
    <name evidence="6" type="ORF">FisN_12Lh227</name>
</gene>
<evidence type="ECO:0000313" key="7">
    <source>
        <dbReference type="Proteomes" id="UP000198406"/>
    </source>
</evidence>
<name>A0A1Z5JMD7_FISSO</name>
<dbReference type="SUPFAM" id="SSF51735">
    <property type="entry name" value="NAD(P)-binding Rossmann-fold domains"/>
    <property type="match status" value="1"/>
</dbReference>
<reference evidence="6 7" key="1">
    <citation type="journal article" date="2015" name="Plant Cell">
        <title>Oil accumulation by the oleaginous diatom Fistulifera solaris as revealed by the genome and transcriptome.</title>
        <authorList>
            <person name="Tanaka T."/>
            <person name="Maeda Y."/>
            <person name="Veluchamy A."/>
            <person name="Tanaka M."/>
            <person name="Abida H."/>
            <person name="Marechal E."/>
            <person name="Bowler C."/>
            <person name="Muto M."/>
            <person name="Sunaga Y."/>
            <person name="Tanaka M."/>
            <person name="Yoshino T."/>
            <person name="Taniguchi T."/>
            <person name="Fukuda Y."/>
            <person name="Nemoto M."/>
            <person name="Matsumoto M."/>
            <person name="Wong P.S."/>
            <person name="Aburatani S."/>
            <person name="Fujibuchi W."/>
        </authorList>
    </citation>
    <scope>NUCLEOTIDE SEQUENCE [LARGE SCALE GENOMIC DNA]</scope>
    <source>
        <strain evidence="6 7">JPCC DA0580</strain>
    </source>
</reference>
<dbReference type="EMBL" id="BDSP01000087">
    <property type="protein sequence ID" value="GAX15076.1"/>
    <property type="molecule type" value="Genomic_DNA"/>
</dbReference>
<protein>
    <submittedName>
        <fullName evidence="6">17beta-estradiol 17-dehydrogenase / very-long-chain 3-oxoacyl-CoA reductase</fullName>
        <ecNumber evidence="6">1.1.1.330</ecNumber>
        <ecNumber evidence="6">1.1.1.62</ecNumber>
    </submittedName>
</protein>
<organism evidence="6 7">
    <name type="scientific">Fistulifera solaris</name>
    <name type="common">Oleaginous diatom</name>
    <dbReference type="NCBI Taxonomy" id="1519565"/>
    <lineage>
        <taxon>Eukaryota</taxon>
        <taxon>Sar</taxon>
        <taxon>Stramenopiles</taxon>
        <taxon>Ochrophyta</taxon>
        <taxon>Bacillariophyta</taxon>
        <taxon>Bacillariophyceae</taxon>
        <taxon>Bacillariophycidae</taxon>
        <taxon>Naviculales</taxon>
        <taxon>Naviculaceae</taxon>
        <taxon>Fistulifera</taxon>
    </lineage>
</organism>